<reference evidence="4 5" key="1">
    <citation type="submission" date="2017-07" db="EMBL/GenBank/DDBJ databases">
        <title>Recovery of genomes from metagenomes via a dereplication, aggregation, and scoring strategy.</title>
        <authorList>
            <person name="Sieber C.M."/>
            <person name="Probst A.J."/>
            <person name="Sharrar A."/>
            <person name="Thomas B.C."/>
            <person name="Hess M."/>
            <person name="Tringe S.G."/>
            <person name="Banfield J.F."/>
        </authorList>
    </citation>
    <scope>NUCLEOTIDE SEQUENCE [LARGE SCALE GENOMIC DNA]</scope>
    <source>
        <strain evidence="4">JGI_Cruoil_03_44_89</strain>
    </source>
</reference>
<name>A0A235BWT1_UNCW3</name>
<dbReference type="AlphaFoldDB" id="A0A235BWT1"/>
<dbReference type="Pfam" id="PF19762">
    <property type="entry name" value="DUF6249"/>
    <property type="match status" value="1"/>
</dbReference>
<organism evidence="4 5">
    <name type="scientific">candidate division WOR-3 bacterium JGI_Cruoil_03_44_89</name>
    <dbReference type="NCBI Taxonomy" id="1973748"/>
    <lineage>
        <taxon>Bacteria</taxon>
        <taxon>Bacteria division WOR-3</taxon>
    </lineage>
</organism>
<comment type="caution">
    <text evidence="4">The sequence shown here is derived from an EMBL/GenBank/DDBJ whole genome shotgun (WGS) entry which is preliminary data.</text>
</comment>
<evidence type="ECO:0000313" key="4">
    <source>
        <dbReference type="EMBL" id="OYD16823.1"/>
    </source>
</evidence>
<dbReference type="EMBL" id="NOZQ01000114">
    <property type="protein sequence ID" value="OYD15511.1"/>
    <property type="molecule type" value="Genomic_DNA"/>
</dbReference>
<evidence type="ECO:0000256" key="1">
    <source>
        <dbReference type="SAM" id="Phobius"/>
    </source>
</evidence>
<gene>
    <name evidence="4" type="ORF">CH333_02530</name>
    <name evidence="3" type="ORF">CH333_05530</name>
</gene>
<sequence>MGGGESAVAIIGVFIPIVAIVMTMLIPIFAFYFWYRVRVQKSKERMLAIEKGVELPPEPLPVAKPVTPLDSLRKGCVSLGVGVALIIFALVANVSEWFMGGGLIVTFVGVALVIWYRIATKKETKQEEA</sequence>
<dbReference type="EMBL" id="NOZQ01000049">
    <property type="protein sequence ID" value="OYD16823.1"/>
    <property type="molecule type" value="Genomic_DNA"/>
</dbReference>
<dbReference type="InterPro" id="IPR046216">
    <property type="entry name" value="DUF6249"/>
</dbReference>
<feature type="domain" description="DUF6249" evidence="2">
    <location>
        <begin position="17"/>
        <end position="119"/>
    </location>
</feature>
<keyword evidence="1" id="KW-0812">Transmembrane</keyword>
<keyword evidence="1" id="KW-0472">Membrane</keyword>
<feature type="transmembrane region" description="Helical" evidence="1">
    <location>
        <begin position="72"/>
        <end position="91"/>
    </location>
</feature>
<evidence type="ECO:0000259" key="2">
    <source>
        <dbReference type="Pfam" id="PF19762"/>
    </source>
</evidence>
<dbReference type="Proteomes" id="UP000215215">
    <property type="component" value="Unassembled WGS sequence"/>
</dbReference>
<feature type="transmembrane region" description="Helical" evidence="1">
    <location>
        <begin position="6"/>
        <end position="35"/>
    </location>
</feature>
<evidence type="ECO:0000313" key="3">
    <source>
        <dbReference type="EMBL" id="OYD15511.1"/>
    </source>
</evidence>
<feature type="transmembrane region" description="Helical" evidence="1">
    <location>
        <begin position="97"/>
        <end position="116"/>
    </location>
</feature>
<evidence type="ECO:0000313" key="5">
    <source>
        <dbReference type="Proteomes" id="UP000215215"/>
    </source>
</evidence>
<proteinExistence type="predicted"/>
<protein>
    <recommendedName>
        <fullName evidence="2">DUF6249 domain-containing protein</fullName>
    </recommendedName>
</protein>
<keyword evidence="1" id="KW-1133">Transmembrane helix</keyword>
<accession>A0A235BWT1</accession>